<reference evidence="1" key="1">
    <citation type="journal article" date="2015" name="MBio">
        <title>Eco-Evolutionary Dynamics of Episomes among Ecologically Cohesive Bacterial Populations.</title>
        <authorList>
            <person name="Xue H."/>
            <person name="Cordero O.X."/>
            <person name="Camas F.M."/>
            <person name="Trimble W."/>
            <person name="Meyer F."/>
            <person name="Guglielmini J."/>
            <person name="Rocha E.P."/>
            <person name="Polz M.F."/>
        </authorList>
    </citation>
    <scope>NUCLEOTIDE SEQUENCE</scope>
    <source>
        <strain evidence="1">FF_59</strain>
    </source>
</reference>
<evidence type="ECO:0000313" key="1">
    <source>
        <dbReference type="EMBL" id="AKN40444.1"/>
    </source>
</evidence>
<name>A0A0H4A2I2_9VIBR</name>
<dbReference type="AlphaFoldDB" id="A0A0H4A2I2"/>
<protein>
    <submittedName>
        <fullName evidence="1">Uncharacterized protein</fullName>
    </submittedName>
</protein>
<accession>A0A0H4A2I2</accession>
<sequence length="38" mass="4424">MKKRISIGQIVSFIFGVVRDISLLGEVADWVEELFKWN</sequence>
<proteinExistence type="predicted"/>
<organism evidence="1">
    <name type="scientific">Vibrio tasmaniensis</name>
    <dbReference type="NCBI Taxonomy" id="212663"/>
    <lineage>
        <taxon>Bacteria</taxon>
        <taxon>Pseudomonadati</taxon>
        <taxon>Pseudomonadota</taxon>
        <taxon>Gammaproteobacteria</taxon>
        <taxon>Vibrionales</taxon>
        <taxon>Vibrionaceae</taxon>
        <taxon>Vibrio</taxon>
    </lineage>
</organism>
<dbReference type="EMBL" id="KP795697">
    <property type="protein sequence ID" value="AKN40444.1"/>
    <property type="molecule type" value="Genomic_DNA"/>
</dbReference>